<dbReference type="InterPro" id="IPR000719">
    <property type="entry name" value="Prot_kinase_dom"/>
</dbReference>
<dbReference type="InterPro" id="IPR011009">
    <property type="entry name" value="Kinase-like_dom_sf"/>
</dbReference>
<keyword evidence="3" id="KW-1185">Reference proteome</keyword>
<accession>A0AAE1G0U0</accession>
<dbReference type="InterPro" id="IPR008271">
    <property type="entry name" value="Ser/Thr_kinase_AS"/>
</dbReference>
<evidence type="ECO:0000313" key="3">
    <source>
        <dbReference type="Proteomes" id="UP001286313"/>
    </source>
</evidence>
<name>A0AAE1G0U0_PETCI</name>
<dbReference type="EMBL" id="JAWQEG010000998">
    <property type="protein sequence ID" value="KAK3883309.1"/>
    <property type="molecule type" value="Genomic_DNA"/>
</dbReference>
<reference evidence="2" key="1">
    <citation type="submission" date="2023-10" db="EMBL/GenBank/DDBJ databases">
        <title>Genome assemblies of two species of porcelain crab, Petrolisthes cinctipes and Petrolisthes manimaculis (Anomura: Porcellanidae).</title>
        <authorList>
            <person name="Angst P."/>
        </authorList>
    </citation>
    <scope>NUCLEOTIDE SEQUENCE</scope>
    <source>
        <strain evidence="2">PB745_01</strain>
        <tissue evidence="2">Gill</tissue>
    </source>
</reference>
<feature type="domain" description="Protein kinase" evidence="1">
    <location>
        <begin position="1"/>
        <end position="101"/>
    </location>
</feature>
<sequence>MITREGSQLQREAALMCRKVGVKVMTLCKLKRETLQNVVETAREVTQSWLYDVALQLMERYQTMVSLGIRHNDLKSNNICVTTTHCGSPYVTVIDFGMCTD</sequence>
<evidence type="ECO:0000313" key="2">
    <source>
        <dbReference type="EMBL" id="KAK3883309.1"/>
    </source>
</evidence>
<dbReference type="GO" id="GO:0005524">
    <property type="term" value="F:ATP binding"/>
    <property type="evidence" value="ECO:0007669"/>
    <property type="project" value="InterPro"/>
</dbReference>
<dbReference type="Proteomes" id="UP001286313">
    <property type="component" value="Unassembled WGS sequence"/>
</dbReference>
<organism evidence="2 3">
    <name type="scientific">Petrolisthes cinctipes</name>
    <name type="common">Flat porcelain crab</name>
    <dbReference type="NCBI Taxonomy" id="88211"/>
    <lineage>
        <taxon>Eukaryota</taxon>
        <taxon>Metazoa</taxon>
        <taxon>Ecdysozoa</taxon>
        <taxon>Arthropoda</taxon>
        <taxon>Crustacea</taxon>
        <taxon>Multicrustacea</taxon>
        <taxon>Malacostraca</taxon>
        <taxon>Eumalacostraca</taxon>
        <taxon>Eucarida</taxon>
        <taxon>Decapoda</taxon>
        <taxon>Pleocyemata</taxon>
        <taxon>Anomura</taxon>
        <taxon>Galatheoidea</taxon>
        <taxon>Porcellanidae</taxon>
        <taxon>Petrolisthes</taxon>
    </lineage>
</organism>
<comment type="caution">
    <text evidence="2">The sequence shown here is derived from an EMBL/GenBank/DDBJ whole genome shotgun (WGS) entry which is preliminary data.</text>
</comment>
<dbReference type="PROSITE" id="PS50011">
    <property type="entry name" value="PROTEIN_KINASE_DOM"/>
    <property type="match status" value="1"/>
</dbReference>
<evidence type="ECO:0000259" key="1">
    <source>
        <dbReference type="PROSITE" id="PS50011"/>
    </source>
</evidence>
<proteinExistence type="predicted"/>
<dbReference type="AlphaFoldDB" id="A0AAE1G0U0"/>
<dbReference type="SUPFAM" id="SSF56112">
    <property type="entry name" value="Protein kinase-like (PK-like)"/>
    <property type="match status" value="1"/>
</dbReference>
<dbReference type="Gene3D" id="1.10.510.10">
    <property type="entry name" value="Transferase(Phosphotransferase) domain 1"/>
    <property type="match status" value="1"/>
</dbReference>
<dbReference type="GO" id="GO:0004672">
    <property type="term" value="F:protein kinase activity"/>
    <property type="evidence" value="ECO:0007669"/>
    <property type="project" value="InterPro"/>
</dbReference>
<protein>
    <recommendedName>
        <fullName evidence="1">Protein kinase domain-containing protein</fullName>
    </recommendedName>
</protein>
<gene>
    <name evidence="2" type="ORF">Pcinc_012346</name>
</gene>
<dbReference type="PROSITE" id="PS00108">
    <property type="entry name" value="PROTEIN_KINASE_ST"/>
    <property type="match status" value="1"/>
</dbReference>